<keyword evidence="10" id="KW-0472">Membrane</keyword>
<keyword evidence="12" id="KW-1185">Reference proteome</keyword>
<dbReference type="PANTHER" id="PTHR13099">
    <property type="entry name" value="NADH-UBIQUINONE OXIDOREDUCTASE SUBUNIT B14.5B"/>
    <property type="match status" value="1"/>
</dbReference>
<evidence type="ECO:0000256" key="2">
    <source>
        <dbReference type="ARBA" id="ARBA00008674"/>
    </source>
</evidence>
<keyword evidence="6" id="KW-0999">Mitochondrion inner membrane</keyword>
<evidence type="ECO:0000256" key="10">
    <source>
        <dbReference type="ARBA" id="ARBA00023136"/>
    </source>
</evidence>
<keyword evidence="7" id="KW-0249">Electron transport</keyword>
<reference evidence="11" key="2">
    <citation type="submission" date="2025-09" db="UniProtKB">
        <authorList>
            <consortium name="Ensembl"/>
        </authorList>
    </citation>
    <scope>IDENTIFICATION</scope>
</reference>
<dbReference type="InterPro" id="IPR009423">
    <property type="entry name" value="NDUC2"/>
</dbReference>
<keyword evidence="3" id="KW-0813">Transport</keyword>
<dbReference type="Proteomes" id="UP000694419">
    <property type="component" value="Unplaced"/>
</dbReference>
<evidence type="ECO:0000256" key="9">
    <source>
        <dbReference type="ARBA" id="ARBA00023128"/>
    </source>
</evidence>
<evidence type="ECO:0000313" key="11">
    <source>
        <dbReference type="Ensembl" id="ENSCPGP00000018950.1"/>
    </source>
</evidence>
<evidence type="ECO:0000256" key="5">
    <source>
        <dbReference type="ARBA" id="ARBA00022692"/>
    </source>
</evidence>
<comment type="subcellular location">
    <subcellularLocation>
        <location evidence="1">Mitochondrion inner membrane</location>
        <topology evidence="1">Single-pass membrane protein</topology>
        <orientation evidence="1">Matrix side</orientation>
    </subcellularLocation>
</comment>
<evidence type="ECO:0000256" key="1">
    <source>
        <dbReference type="ARBA" id="ARBA00004298"/>
    </source>
</evidence>
<keyword evidence="4" id="KW-0679">Respiratory chain</keyword>
<proteinExistence type="inferred from homology"/>
<dbReference type="Ensembl" id="ENSCPGT00000020731.1">
    <property type="protein sequence ID" value="ENSCPGP00000018950.1"/>
    <property type="gene ID" value="ENSCPGG00000013244.1"/>
</dbReference>
<sequence length="162" mass="17800">MGLFSFFGEITKSGDGRRNPSARRRGAGGGCRCSTAPPGHLGAGAAAMVFLPDQSRSLPPPPLINKGSAWLGLAGWIAALLDNGFNHRPVIRAGVHRQVLFTTVGWFVGYYLTKRADYVHAKLDRELFEYIRQHPGDFKATGIKTWYFKKFSACSKAQINQC</sequence>
<dbReference type="AlphaFoldDB" id="A0A8C3K7N5"/>
<protein>
    <recommendedName>
        <fullName evidence="13">NADH dehydrogenase [ubiquinone] 1 subunit C2</fullName>
    </recommendedName>
</protein>
<comment type="similarity">
    <text evidence="2">Belongs to the complex I NDUFC2 subunit family.</text>
</comment>
<evidence type="ECO:0000256" key="7">
    <source>
        <dbReference type="ARBA" id="ARBA00022982"/>
    </source>
</evidence>
<keyword evidence="9" id="KW-0496">Mitochondrion</keyword>
<evidence type="ECO:0000256" key="3">
    <source>
        <dbReference type="ARBA" id="ARBA00022448"/>
    </source>
</evidence>
<dbReference type="Pfam" id="PF06374">
    <property type="entry name" value="NDUF_C2"/>
    <property type="match status" value="1"/>
</dbReference>
<dbReference type="GO" id="GO:0006120">
    <property type="term" value="P:mitochondrial electron transport, NADH to ubiquinone"/>
    <property type="evidence" value="ECO:0007669"/>
    <property type="project" value="InterPro"/>
</dbReference>
<evidence type="ECO:0000313" key="12">
    <source>
        <dbReference type="Proteomes" id="UP000694419"/>
    </source>
</evidence>
<evidence type="ECO:0000256" key="8">
    <source>
        <dbReference type="ARBA" id="ARBA00022989"/>
    </source>
</evidence>
<keyword evidence="5" id="KW-0812">Transmembrane</keyword>
<dbReference type="GO" id="GO:0005743">
    <property type="term" value="C:mitochondrial inner membrane"/>
    <property type="evidence" value="ECO:0007669"/>
    <property type="project" value="UniProtKB-SubCell"/>
</dbReference>
<organism evidence="11 12">
    <name type="scientific">Calidris pygmaea</name>
    <name type="common">Spoon-billed sandpiper</name>
    <dbReference type="NCBI Taxonomy" id="425635"/>
    <lineage>
        <taxon>Eukaryota</taxon>
        <taxon>Metazoa</taxon>
        <taxon>Chordata</taxon>
        <taxon>Craniata</taxon>
        <taxon>Vertebrata</taxon>
        <taxon>Euteleostomi</taxon>
        <taxon>Archelosauria</taxon>
        <taxon>Archosauria</taxon>
        <taxon>Dinosauria</taxon>
        <taxon>Saurischia</taxon>
        <taxon>Theropoda</taxon>
        <taxon>Coelurosauria</taxon>
        <taxon>Aves</taxon>
        <taxon>Neognathae</taxon>
        <taxon>Neoaves</taxon>
        <taxon>Charadriiformes</taxon>
        <taxon>Scolopacidae</taxon>
        <taxon>Calidris</taxon>
    </lineage>
</organism>
<keyword evidence="8" id="KW-1133">Transmembrane helix</keyword>
<reference evidence="11" key="1">
    <citation type="submission" date="2025-08" db="UniProtKB">
        <authorList>
            <consortium name="Ensembl"/>
        </authorList>
    </citation>
    <scope>IDENTIFICATION</scope>
</reference>
<evidence type="ECO:0008006" key="13">
    <source>
        <dbReference type="Google" id="ProtNLM"/>
    </source>
</evidence>
<evidence type="ECO:0000256" key="4">
    <source>
        <dbReference type="ARBA" id="ARBA00022660"/>
    </source>
</evidence>
<accession>A0A8C3K7N5</accession>
<name>A0A8C3K7N5_9CHAR</name>
<evidence type="ECO:0000256" key="6">
    <source>
        <dbReference type="ARBA" id="ARBA00022792"/>
    </source>
</evidence>
<dbReference type="PANTHER" id="PTHR13099:SF0">
    <property type="entry name" value="NADH DEHYDROGENASE [UBIQUINONE] 1 SUBUNIT C2-RELATED"/>
    <property type="match status" value="1"/>
</dbReference>